<dbReference type="EMBL" id="CM047745">
    <property type="protein sequence ID" value="KAJ0024578.1"/>
    <property type="molecule type" value="Genomic_DNA"/>
</dbReference>
<reference evidence="2" key="1">
    <citation type="journal article" date="2023" name="G3 (Bethesda)">
        <title>Genome assembly and association tests identify interacting loci associated with vigor, precocity, and sex in interspecific pistachio rootstocks.</title>
        <authorList>
            <person name="Palmer W."/>
            <person name="Jacygrad E."/>
            <person name="Sagayaradj S."/>
            <person name="Cavanaugh K."/>
            <person name="Han R."/>
            <person name="Bertier L."/>
            <person name="Beede B."/>
            <person name="Kafkas S."/>
            <person name="Golino D."/>
            <person name="Preece J."/>
            <person name="Michelmore R."/>
        </authorList>
    </citation>
    <scope>NUCLEOTIDE SEQUENCE [LARGE SCALE GENOMIC DNA]</scope>
</reference>
<dbReference type="Proteomes" id="UP001163603">
    <property type="component" value="Chromosome 10"/>
</dbReference>
<comment type="caution">
    <text evidence="1">The sequence shown here is derived from an EMBL/GenBank/DDBJ whole genome shotgun (WGS) entry which is preliminary data.</text>
</comment>
<evidence type="ECO:0000313" key="2">
    <source>
        <dbReference type="Proteomes" id="UP001163603"/>
    </source>
</evidence>
<gene>
    <name evidence="1" type="ORF">Pint_07526</name>
</gene>
<accession>A0ACC0XUZ9</accession>
<protein>
    <submittedName>
        <fullName evidence="1">Uncharacterized protein</fullName>
    </submittedName>
</protein>
<keyword evidence="2" id="KW-1185">Reference proteome</keyword>
<name>A0ACC0XUZ9_9ROSI</name>
<organism evidence="1 2">
    <name type="scientific">Pistacia integerrima</name>
    <dbReference type="NCBI Taxonomy" id="434235"/>
    <lineage>
        <taxon>Eukaryota</taxon>
        <taxon>Viridiplantae</taxon>
        <taxon>Streptophyta</taxon>
        <taxon>Embryophyta</taxon>
        <taxon>Tracheophyta</taxon>
        <taxon>Spermatophyta</taxon>
        <taxon>Magnoliopsida</taxon>
        <taxon>eudicotyledons</taxon>
        <taxon>Gunneridae</taxon>
        <taxon>Pentapetalae</taxon>
        <taxon>rosids</taxon>
        <taxon>malvids</taxon>
        <taxon>Sapindales</taxon>
        <taxon>Anacardiaceae</taxon>
        <taxon>Pistacia</taxon>
    </lineage>
</organism>
<sequence length="212" mass="23450">MLELSAGLMDKEGCVHMEINGTVSLDISGFSLPIGIIDSGKCVCINNIDWELQLEKQRQNALALIDLLNATQCQELDVDGELPFNAKAGEVPPREIVAVFRPANAVSSSASKKLDQKYIVKNNLETIVEVGFIGERKNLQKGINIYTARVPPTSRKGHQGLYIFEFGCKLPNFFQNAEMYKFSFHLVVVKGSSKVGNQRLLSCKLSSELCVR</sequence>
<proteinExistence type="predicted"/>
<evidence type="ECO:0000313" key="1">
    <source>
        <dbReference type="EMBL" id="KAJ0024578.1"/>
    </source>
</evidence>